<dbReference type="SUPFAM" id="SSF82185">
    <property type="entry name" value="Histone H3 K4-specific methyltransferase SET7/9 N-terminal domain"/>
    <property type="match status" value="1"/>
</dbReference>
<evidence type="ECO:0000313" key="4">
    <source>
        <dbReference type="Proteomes" id="UP000007266"/>
    </source>
</evidence>
<dbReference type="OrthoDB" id="444338at2759"/>
<dbReference type="InterPro" id="IPR053064">
    <property type="entry name" value="Ankyrin-MYND_domain-protein"/>
</dbReference>
<dbReference type="InterPro" id="IPR002110">
    <property type="entry name" value="Ankyrin_rpt"/>
</dbReference>
<reference evidence="3 4" key="2">
    <citation type="journal article" date="2010" name="Nucleic Acids Res.">
        <title>BeetleBase in 2010: revisions to provide comprehensive genomic information for Tribolium castaneum.</title>
        <authorList>
            <person name="Kim H.S."/>
            <person name="Murphy T."/>
            <person name="Xia J."/>
            <person name="Caragea D."/>
            <person name="Park Y."/>
            <person name="Beeman R.W."/>
            <person name="Lorenzen M.D."/>
            <person name="Butcher S."/>
            <person name="Manak J.R."/>
            <person name="Brown S.J."/>
        </authorList>
    </citation>
    <scope>GENOME REANNOTATION</scope>
    <source>
        <strain evidence="3 4">Georgia GA2</strain>
    </source>
</reference>
<dbReference type="Pfam" id="PF00023">
    <property type="entry name" value="Ank"/>
    <property type="match status" value="1"/>
</dbReference>
<dbReference type="Gene3D" id="1.25.40.20">
    <property type="entry name" value="Ankyrin repeat-containing domain"/>
    <property type="match status" value="2"/>
</dbReference>
<keyword evidence="1" id="KW-0040">ANK repeat</keyword>
<dbReference type="InParanoid" id="D6WY96"/>
<dbReference type="HOGENOM" id="CLU_250980_0_0_1"/>
<evidence type="ECO:0000313" key="3">
    <source>
        <dbReference type="EMBL" id="EFA07740.1"/>
    </source>
</evidence>
<keyword evidence="4" id="KW-1185">Reference proteome</keyword>
<dbReference type="SMART" id="SM00248">
    <property type="entry name" value="ANK"/>
    <property type="match status" value="4"/>
</dbReference>
<organism evidence="3 4">
    <name type="scientific">Tribolium castaneum</name>
    <name type="common">Red flour beetle</name>
    <dbReference type="NCBI Taxonomy" id="7070"/>
    <lineage>
        <taxon>Eukaryota</taxon>
        <taxon>Metazoa</taxon>
        <taxon>Ecdysozoa</taxon>
        <taxon>Arthropoda</taxon>
        <taxon>Hexapoda</taxon>
        <taxon>Insecta</taxon>
        <taxon>Pterygota</taxon>
        <taxon>Neoptera</taxon>
        <taxon>Endopterygota</taxon>
        <taxon>Coleoptera</taxon>
        <taxon>Polyphaga</taxon>
        <taxon>Cucujiformia</taxon>
        <taxon>Tenebrionidae</taxon>
        <taxon>Tenebrionidae incertae sedis</taxon>
        <taxon>Tribolium</taxon>
    </lineage>
</organism>
<feature type="region of interest" description="Disordered" evidence="2">
    <location>
        <begin position="953"/>
        <end position="993"/>
    </location>
</feature>
<dbReference type="Proteomes" id="UP000007266">
    <property type="component" value="Linkage group 8"/>
</dbReference>
<gene>
    <name evidence="3" type="primary">AUGUSTUS-3.0.2_02220</name>
    <name evidence="3" type="ORF">TcasGA2_TC002220</name>
</gene>
<dbReference type="PROSITE" id="PS50088">
    <property type="entry name" value="ANK_REPEAT"/>
    <property type="match status" value="1"/>
</dbReference>
<evidence type="ECO:0000256" key="2">
    <source>
        <dbReference type="SAM" id="MobiDB-lite"/>
    </source>
</evidence>
<sequence>MTSADFEKFREKVSKAKHDYCGTFDSNGFRTGSGCEKWLKENTHQKYTGQFLYNNLHNKGVYLNDEKGNQTYMDGLFFSNKLEGYGRVICADNTVFEGLFKQHVRFGPGVVTHLDGSQDVGIWDGFSLIKLCVCVGDDFVPRLGKSSLGKARLLHFRSSVPICPKPPDPAKQFLDLESDQLYNVHVKNPRSLVFNNVEYQKSFFTEQECTIDELVSEEEFNEDEMFEEIVTKPECDCFQPNLNRFGHMCVQLQEVESKLEIITSKKTRLEEKLSQCKYCCDHIVVPTKPKTKHHQIEEETEVVETEITKTATQKKESRKVLSFYSCSSTASENSEYHNITRSEIELKNYLYFTESTASIEEQVEQTAGCPLRDKSSGFTLPFSHWDSDSSDLQFNKPHLINFDVYSKYVEEEEEEVSPKPSPLYHCFCTEKLIENINILKRQLQTIVQEETFYHTVRNTIKNHLDIEFSRLNQNEERRRFVRKVVVRDVLAWNNEKLWITMLQHCFRHRFSEHNVRFNVCDLLTGQRQYFQNAGDYEAACKNFLEECSQGSEQNVFNYIRTKNINPDLCDARGNTGLMLATLGEKMNCVSMLVDCGAKVDAMNDEGLTPLTMSLLKYISSKFQVTDWEKAFLKVQTSPELFHTQQWRATESLLTQLCDSKTMIYSTDLSANEQKYIFNTDFIRVFATPKKKFDKKKGREEKCDERQLITIKKTILTLLRFGADPRIGDVPLKPIFLSVFTDDSDILQGLLKSNADPNSLFSDEHLTCLHLIVSLKPSLEKVKMCEILLSHSADPNIKTHPNHWSQLRKELLGEGNDYCDEGKNALHMLCLREDFFNDSEDLLIWIASILVANGCRTDDLYLGHTPLSLAVIRGNTKLIESLLKRVDPYQLLGNEMGNALTVLILNRFPSILPKDVKKDVAKCLIHNGLNPLTRIGEFENVIAFMENEQLLNVKSKKKTTKKKTKKKNKKQLSHSKKGKKKKKSKSSSRGHRKTKTESVEDFIISETRQTLYRHLQGKAIKFLYTLLCEAIVADPLTVVLAKFVKPHEVLGIIQLLFQHGAIDFSHFSYSLISDLVQFVRIQHHFNEKQSEEEFNKLKETIKNTPWKPLKRISRNIYLPPPETDDQEDKYIVCFQCLKSEGKHLIRCPSCELVYFCSEHCNRLNDKISKFHPCKVTFYDAVLEIIKDQVQPSRINVLLKMAEKMRKERIAMIHLLELEEKVKKLKFIPTRTRIRFEELYNKFQIAEKEREEFAHRNSLWDYASILMQNKSQSAVRDVYFEKIPDVAANRIYKSYSNVFTKVASELSNASSNVDSKFVDTFRSYQNILYNSPQGISPTSTAVMFTPKPRRFSQFMLSKNSSSTLRIAELQRKPEEKRKSTLVNGAVKDDLVSQGSKKEKHEERKDKNYYMDLLSKIFADFNLPLLLLPYACYKDGQVYYSMTGNMSYLGSSFHKLPIPD</sequence>
<proteinExistence type="predicted"/>
<dbReference type="eggNOG" id="ENOG502QQJP">
    <property type="taxonomic scope" value="Eukaryota"/>
</dbReference>
<reference evidence="3 4" key="1">
    <citation type="journal article" date="2008" name="Nature">
        <title>The genome of the model beetle and pest Tribolium castaneum.</title>
        <authorList>
            <consortium name="Tribolium Genome Sequencing Consortium"/>
            <person name="Richards S."/>
            <person name="Gibbs R.A."/>
            <person name="Weinstock G.M."/>
            <person name="Brown S.J."/>
            <person name="Denell R."/>
            <person name="Beeman R.W."/>
            <person name="Gibbs R."/>
            <person name="Beeman R.W."/>
            <person name="Brown S.J."/>
            <person name="Bucher G."/>
            <person name="Friedrich M."/>
            <person name="Grimmelikhuijzen C.J."/>
            <person name="Klingler M."/>
            <person name="Lorenzen M."/>
            <person name="Richards S."/>
            <person name="Roth S."/>
            <person name="Schroder R."/>
            <person name="Tautz D."/>
            <person name="Zdobnov E.M."/>
            <person name="Muzny D."/>
            <person name="Gibbs R.A."/>
            <person name="Weinstock G.M."/>
            <person name="Attaway T."/>
            <person name="Bell S."/>
            <person name="Buhay C.J."/>
            <person name="Chandrabose M.N."/>
            <person name="Chavez D."/>
            <person name="Clerk-Blankenburg K.P."/>
            <person name="Cree A."/>
            <person name="Dao M."/>
            <person name="Davis C."/>
            <person name="Chacko J."/>
            <person name="Dinh H."/>
            <person name="Dugan-Rocha S."/>
            <person name="Fowler G."/>
            <person name="Garner T.T."/>
            <person name="Garnes J."/>
            <person name="Gnirke A."/>
            <person name="Hawes A."/>
            <person name="Hernandez J."/>
            <person name="Hines S."/>
            <person name="Holder M."/>
            <person name="Hume J."/>
            <person name="Jhangiani S.N."/>
            <person name="Joshi V."/>
            <person name="Khan Z.M."/>
            <person name="Jackson L."/>
            <person name="Kovar C."/>
            <person name="Kowis A."/>
            <person name="Lee S."/>
            <person name="Lewis L.R."/>
            <person name="Margolis J."/>
            <person name="Morgan M."/>
            <person name="Nazareth L.V."/>
            <person name="Nguyen N."/>
            <person name="Okwuonu G."/>
            <person name="Parker D."/>
            <person name="Richards S."/>
            <person name="Ruiz S.J."/>
            <person name="Santibanez J."/>
            <person name="Savard J."/>
            <person name="Scherer S.E."/>
            <person name="Schneider B."/>
            <person name="Sodergren E."/>
            <person name="Tautz D."/>
            <person name="Vattahil S."/>
            <person name="Villasana D."/>
            <person name="White C.S."/>
            <person name="Wright R."/>
            <person name="Park Y."/>
            <person name="Beeman R.W."/>
            <person name="Lord J."/>
            <person name="Oppert B."/>
            <person name="Lorenzen M."/>
            <person name="Brown S."/>
            <person name="Wang L."/>
            <person name="Savard J."/>
            <person name="Tautz D."/>
            <person name="Richards S."/>
            <person name="Weinstock G."/>
            <person name="Gibbs R.A."/>
            <person name="Liu Y."/>
            <person name="Worley K."/>
            <person name="Weinstock G."/>
            <person name="Elsik C.G."/>
            <person name="Reese J.T."/>
            <person name="Elhaik E."/>
            <person name="Landan G."/>
            <person name="Graur D."/>
            <person name="Arensburger P."/>
            <person name="Atkinson P."/>
            <person name="Beeman R.W."/>
            <person name="Beidler J."/>
            <person name="Brown S.J."/>
            <person name="Demuth J.P."/>
            <person name="Drury D.W."/>
            <person name="Du Y.Z."/>
            <person name="Fujiwara H."/>
            <person name="Lorenzen M."/>
            <person name="Maselli V."/>
            <person name="Osanai M."/>
            <person name="Park Y."/>
            <person name="Robertson H.M."/>
            <person name="Tu Z."/>
            <person name="Wang J.J."/>
            <person name="Wang S."/>
            <person name="Richards S."/>
            <person name="Song H."/>
            <person name="Zhang L."/>
            <person name="Sodergren E."/>
            <person name="Werner D."/>
            <person name="Stanke M."/>
            <person name="Morgenstern B."/>
            <person name="Solovyev V."/>
            <person name="Kosarev P."/>
            <person name="Brown G."/>
            <person name="Chen H.C."/>
            <person name="Ermolaeva O."/>
            <person name="Hlavina W."/>
            <person name="Kapustin Y."/>
            <person name="Kiryutin B."/>
            <person name="Kitts P."/>
            <person name="Maglott D."/>
            <person name="Pruitt K."/>
            <person name="Sapojnikov V."/>
            <person name="Souvorov A."/>
            <person name="Mackey A.J."/>
            <person name="Waterhouse R.M."/>
            <person name="Wyder S."/>
            <person name="Zdobnov E.M."/>
            <person name="Zdobnov E.M."/>
            <person name="Wyder S."/>
            <person name="Kriventseva E.V."/>
            <person name="Kadowaki T."/>
            <person name="Bork P."/>
            <person name="Aranda M."/>
            <person name="Bao R."/>
            <person name="Beermann A."/>
            <person name="Berns N."/>
            <person name="Bolognesi R."/>
            <person name="Bonneton F."/>
            <person name="Bopp D."/>
            <person name="Brown S.J."/>
            <person name="Bucher G."/>
            <person name="Butts T."/>
            <person name="Chaumot A."/>
            <person name="Denell R.E."/>
            <person name="Ferrier D.E."/>
            <person name="Friedrich M."/>
            <person name="Gordon C.M."/>
            <person name="Jindra M."/>
            <person name="Klingler M."/>
            <person name="Lan Q."/>
            <person name="Lattorff H.M."/>
            <person name="Laudet V."/>
            <person name="von Levetsow C."/>
            <person name="Liu Z."/>
            <person name="Lutz R."/>
            <person name="Lynch J.A."/>
            <person name="da Fonseca R.N."/>
            <person name="Posnien N."/>
            <person name="Reuter R."/>
            <person name="Roth S."/>
            <person name="Savard J."/>
            <person name="Schinko J.B."/>
            <person name="Schmitt C."/>
            <person name="Schoppmeier M."/>
            <person name="Schroder R."/>
            <person name="Shippy T.D."/>
            <person name="Simonnet F."/>
            <person name="Marques-Souza H."/>
            <person name="Tautz D."/>
            <person name="Tomoyasu Y."/>
            <person name="Trauner J."/>
            <person name="Van der Zee M."/>
            <person name="Vervoort M."/>
            <person name="Wittkopp N."/>
            <person name="Wimmer E.A."/>
            <person name="Yang X."/>
            <person name="Jones A.K."/>
            <person name="Sattelle D.B."/>
            <person name="Ebert P.R."/>
            <person name="Nelson D."/>
            <person name="Scott J.G."/>
            <person name="Beeman R.W."/>
            <person name="Muthukrishnan S."/>
            <person name="Kramer K.J."/>
            <person name="Arakane Y."/>
            <person name="Beeman R.W."/>
            <person name="Zhu Q."/>
            <person name="Hogenkamp D."/>
            <person name="Dixit R."/>
            <person name="Oppert B."/>
            <person name="Jiang H."/>
            <person name="Zou Z."/>
            <person name="Marshall J."/>
            <person name="Elpidina E."/>
            <person name="Vinokurov K."/>
            <person name="Oppert C."/>
            <person name="Zou Z."/>
            <person name="Evans J."/>
            <person name="Lu Z."/>
            <person name="Zhao P."/>
            <person name="Sumathipala N."/>
            <person name="Altincicek B."/>
            <person name="Vilcinskas A."/>
            <person name="Williams M."/>
            <person name="Hultmark D."/>
            <person name="Hetru C."/>
            <person name="Jiang H."/>
            <person name="Grimmelikhuijzen C.J."/>
            <person name="Hauser F."/>
            <person name="Cazzamali G."/>
            <person name="Williamson M."/>
            <person name="Park Y."/>
            <person name="Li B."/>
            <person name="Tanaka Y."/>
            <person name="Predel R."/>
            <person name="Neupert S."/>
            <person name="Schachtner J."/>
            <person name="Verleyen P."/>
            <person name="Raible F."/>
            <person name="Bork P."/>
            <person name="Friedrich M."/>
            <person name="Walden K.K."/>
            <person name="Robertson H.M."/>
            <person name="Angeli S."/>
            <person name="Foret S."/>
            <person name="Bucher G."/>
            <person name="Schuetz S."/>
            <person name="Maleszka R."/>
            <person name="Wimmer E.A."/>
            <person name="Beeman R.W."/>
            <person name="Lorenzen M."/>
            <person name="Tomoyasu Y."/>
            <person name="Miller S.C."/>
            <person name="Grossmann D."/>
            <person name="Bucher G."/>
        </authorList>
    </citation>
    <scope>NUCLEOTIDE SEQUENCE [LARGE SCALE GENOMIC DNA]</scope>
    <source>
        <strain evidence="3 4">Georgia GA2</strain>
    </source>
</reference>
<dbReference type="EMBL" id="KQ971357">
    <property type="protein sequence ID" value="EFA07740.1"/>
    <property type="molecule type" value="Genomic_DNA"/>
</dbReference>
<dbReference type="KEGG" id="tca:107398399"/>
<dbReference type="InterPro" id="IPR036770">
    <property type="entry name" value="Ankyrin_rpt-contain_sf"/>
</dbReference>
<protein>
    <submittedName>
        <fullName evidence="3">Uncharacterized protein</fullName>
    </submittedName>
</protein>
<name>D6WY96_TRICA</name>
<dbReference type="PANTHER" id="PTHR15897:SF2">
    <property type="entry name" value="ANKYRIN REPEAT AND MYND DOMAIN-CONTAINING PROTEIN 1"/>
    <property type="match status" value="1"/>
</dbReference>
<dbReference type="STRING" id="7070.D6WY96"/>
<evidence type="ECO:0000256" key="1">
    <source>
        <dbReference type="PROSITE-ProRule" id="PRU00023"/>
    </source>
</evidence>
<dbReference type="PANTHER" id="PTHR15897">
    <property type="entry name" value="ANKYRIN REPEAT AND MYND DOMAIN PROTEIN 1"/>
    <property type="match status" value="1"/>
</dbReference>
<feature type="repeat" description="ANK" evidence="1">
    <location>
        <begin position="572"/>
        <end position="604"/>
    </location>
</feature>
<dbReference type="SUPFAM" id="SSF48403">
    <property type="entry name" value="Ankyrin repeat"/>
    <property type="match status" value="1"/>
</dbReference>
<accession>D6WY96</accession>